<organism evidence="2 3">
    <name type="scientific">Neurospora intermedia</name>
    <dbReference type="NCBI Taxonomy" id="5142"/>
    <lineage>
        <taxon>Eukaryota</taxon>
        <taxon>Fungi</taxon>
        <taxon>Dikarya</taxon>
        <taxon>Ascomycota</taxon>
        <taxon>Pezizomycotina</taxon>
        <taxon>Sordariomycetes</taxon>
        <taxon>Sordariomycetidae</taxon>
        <taxon>Sordariales</taxon>
        <taxon>Sordariaceae</taxon>
        <taxon>Neurospora</taxon>
    </lineage>
</organism>
<sequence length="90" mass="10505">MHDYVRLTYNLFELLMIPTIRWSCMFLGLYSGSVRWFRRRRQNCFVSLPVLCYTASDLMFGRDVLMSILLFDNIIALLATASFHVRGTCG</sequence>
<evidence type="ECO:0000256" key="1">
    <source>
        <dbReference type="SAM" id="Phobius"/>
    </source>
</evidence>
<keyword evidence="1" id="KW-0812">Transmembrane</keyword>
<reference evidence="2 3" key="1">
    <citation type="submission" date="2023-09" db="EMBL/GenBank/DDBJ databases">
        <title>Multi-omics analysis of a traditional fermented food reveals byproduct-associated fungal strains for waste-to-food upcycling.</title>
        <authorList>
            <consortium name="Lawrence Berkeley National Laboratory"/>
            <person name="Rekdal V.M."/>
            <person name="Villalobos-Escobedo J.M."/>
            <person name="Rodriguez-Valeron N."/>
            <person name="Garcia M.O."/>
            <person name="Vasquez D.P."/>
            <person name="Damayanti I."/>
            <person name="Sorensen P.M."/>
            <person name="Baidoo E.E."/>
            <person name="De Carvalho A.C."/>
            <person name="Riley R."/>
            <person name="Lipzen A."/>
            <person name="He G."/>
            <person name="Yan M."/>
            <person name="Haridas S."/>
            <person name="Daum C."/>
            <person name="Yoshinaga Y."/>
            <person name="Ng V."/>
            <person name="Grigoriev I.V."/>
            <person name="Munk R."/>
            <person name="Nuraida L."/>
            <person name="Wijaya C.H."/>
            <person name="Morales P.-C."/>
            <person name="Keasling J.D."/>
        </authorList>
    </citation>
    <scope>NUCLEOTIDE SEQUENCE [LARGE SCALE GENOMIC DNA]</scope>
    <source>
        <strain evidence="2 3">FGSC 2613</strain>
    </source>
</reference>
<feature type="transmembrane region" description="Helical" evidence="1">
    <location>
        <begin position="20"/>
        <end position="37"/>
    </location>
</feature>
<gene>
    <name evidence="2" type="ORF">QR685DRAFT_568797</name>
</gene>
<evidence type="ECO:0000313" key="3">
    <source>
        <dbReference type="Proteomes" id="UP001451303"/>
    </source>
</evidence>
<name>A0ABR3DU09_NEUIN</name>
<evidence type="ECO:0000313" key="2">
    <source>
        <dbReference type="EMBL" id="KAL0476140.1"/>
    </source>
</evidence>
<feature type="transmembrane region" description="Helical" evidence="1">
    <location>
        <begin position="64"/>
        <end position="85"/>
    </location>
</feature>
<keyword evidence="3" id="KW-1185">Reference proteome</keyword>
<keyword evidence="1" id="KW-1133">Transmembrane helix</keyword>
<comment type="caution">
    <text evidence="2">The sequence shown here is derived from an EMBL/GenBank/DDBJ whole genome shotgun (WGS) entry which is preliminary data.</text>
</comment>
<protein>
    <submittedName>
        <fullName evidence="2">Uncharacterized protein</fullName>
    </submittedName>
</protein>
<accession>A0ABR3DU09</accession>
<dbReference type="Proteomes" id="UP001451303">
    <property type="component" value="Unassembled WGS sequence"/>
</dbReference>
<dbReference type="EMBL" id="JAVLET010000001">
    <property type="protein sequence ID" value="KAL0476140.1"/>
    <property type="molecule type" value="Genomic_DNA"/>
</dbReference>
<keyword evidence="1" id="KW-0472">Membrane</keyword>
<proteinExistence type="predicted"/>